<dbReference type="AlphaFoldDB" id="A0A6B0U617"/>
<accession>A0A6B0U617</accession>
<proteinExistence type="predicted"/>
<dbReference type="EMBL" id="GIFC01001922">
    <property type="protein sequence ID" value="MXU84005.1"/>
    <property type="molecule type" value="Transcribed_RNA"/>
</dbReference>
<evidence type="ECO:0000256" key="1">
    <source>
        <dbReference type="SAM" id="Phobius"/>
    </source>
</evidence>
<keyword evidence="1" id="KW-0812">Transmembrane</keyword>
<sequence>MNLWSLTSKTFFFFRAPLRALSLKPSIGCSRPSSFSSAMSAGVAAVVAFFFLSKLLQAAVTAHGARWFRRRLRWTSDT</sequence>
<organism evidence="2">
    <name type="scientific">Ixodes ricinus</name>
    <name type="common">Common tick</name>
    <name type="synonym">Acarus ricinus</name>
    <dbReference type="NCBI Taxonomy" id="34613"/>
    <lineage>
        <taxon>Eukaryota</taxon>
        <taxon>Metazoa</taxon>
        <taxon>Ecdysozoa</taxon>
        <taxon>Arthropoda</taxon>
        <taxon>Chelicerata</taxon>
        <taxon>Arachnida</taxon>
        <taxon>Acari</taxon>
        <taxon>Parasitiformes</taxon>
        <taxon>Ixodida</taxon>
        <taxon>Ixodoidea</taxon>
        <taxon>Ixodidae</taxon>
        <taxon>Ixodinae</taxon>
        <taxon>Ixodes</taxon>
    </lineage>
</organism>
<keyword evidence="1" id="KW-0472">Membrane</keyword>
<evidence type="ECO:0000313" key="2">
    <source>
        <dbReference type="EMBL" id="MXU84005.1"/>
    </source>
</evidence>
<name>A0A6B0U617_IXORI</name>
<reference evidence="2" key="1">
    <citation type="submission" date="2019-12" db="EMBL/GenBank/DDBJ databases">
        <title>An insight into the sialome of adult female Ixodes ricinus ticks feeding for 6 days.</title>
        <authorList>
            <person name="Perner J."/>
            <person name="Ribeiro J.M.C."/>
        </authorList>
    </citation>
    <scope>NUCLEOTIDE SEQUENCE</scope>
    <source>
        <strain evidence="2">Semi-engorged</strain>
        <tissue evidence="2">Salivary glands</tissue>
    </source>
</reference>
<protein>
    <submittedName>
        <fullName evidence="2">Putative secreted protein</fullName>
    </submittedName>
</protein>
<feature type="transmembrane region" description="Helical" evidence="1">
    <location>
        <begin position="38"/>
        <end position="62"/>
    </location>
</feature>
<keyword evidence="1" id="KW-1133">Transmembrane helix</keyword>